<accession>A0ABS9VK75</accession>
<proteinExistence type="predicted"/>
<evidence type="ECO:0000313" key="1">
    <source>
        <dbReference type="EMBL" id="MCH8614899.1"/>
    </source>
</evidence>
<evidence type="ECO:0000313" key="2">
    <source>
        <dbReference type="Proteomes" id="UP001203058"/>
    </source>
</evidence>
<name>A0ABS9VK75_9SPHN</name>
<sequence length="76" mass="8150">MPTFRVTVVNSEFSAWEEHDLPSLDAAKKQGRKAALAMGSDEVRRGKAFFGAEILVEADGDLASRSVVSIGTSPLQ</sequence>
<keyword evidence="2" id="KW-1185">Reference proteome</keyword>
<organism evidence="1 2">
    <name type="scientific">Sphingomonas telluris</name>
    <dbReference type="NCBI Taxonomy" id="2907998"/>
    <lineage>
        <taxon>Bacteria</taxon>
        <taxon>Pseudomonadati</taxon>
        <taxon>Pseudomonadota</taxon>
        <taxon>Alphaproteobacteria</taxon>
        <taxon>Sphingomonadales</taxon>
        <taxon>Sphingomonadaceae</taxon>
        <taxon>Sphingomonas</taxon>
    </lineage>
</organism>
<dbReference type="RefSeq" id="WP_241445534.1">
    <property type="nucleotide sequence ID" value="NZ_JAKZHW010000001.1"/>
</dbReference>
<dbReference type="EMBL" id="JAKZHW010000001">
    <property type="protein sequence ID" value="MCH8614899.1"/>
    <property type="molecule type" value="Genomic_DNA"/>
</dbReference>
<gene>
    <name evidence="1" type="ORF">LZ016_02105</name>
</gene>
<comment type="caution">
    <text evidence="1">The sequence shown here is derived from an EMBL/GenBank/DDBJ whole genome shotgun (WGS) entry which is preliminary data.</text>
</comment>
<evidence type="ECO:0008006" key="3">
    <source>
        <dbReference type="Google" id="ProtNLM"/>
    </source>
</evidence>
<dbReference type="Proteomes" id="UP001203058">
    <property type="component" value="Unassembled WGS sequence"/>
</dbReference>
<protein>
    <recommendedName>
        <fullName evidence="3">DUF1330 domain-containing protein</fullName>
    </recommendedName>
</protein>
<reference evidence="1 2" key="1">
    <citation type="submission" date="2022-03" db="EMBL/GenBank/DDBJ databases">
        <authorList>
            <person name="Jo J.-H."/>
            <person name="Im W.-T."/>
        </authorList>
    </citation>
    <scope>NUCLEOTIDE SEQUENCE [LARGE SCALE GENOMIC DNA]</scope>
    <source>
        <strain evidence="1 2">SM33</strain>
    </source>
</reference>